<sequence>MGEYKRTSSKGLVSPRAPKRPRSGTETLDDASSDDGGLDGLMGLAFDDDLTAGLEAVVEESPCEEDFSNSVEDTIVPQVMWVSPPLLDRYTLCVVQDGGAELTVPMTWYRQRDSGDASVCSKEQQLRAVTSAATAAAKRSTHPMPVASSEKEKSHQMRREWDKQVNKLGKQLMIAMGYRGLDKDNRLSEWCAWLGVKLTYIGLSNNSYSKLPGVVPTGAVGDIDLCGNGLEDDHLHVLASTLKPFHRLRVKALHLDGNKLTGGQVLAVKKAGVDHGICFRTCCTLSPMRSAMCRVYGEHCDVHLECLGSQHPIEDIKYHENVANPVNEEIGTVIDMTPTEVADVVDLEDDD</sequence>
<organism evidence="3">
    <name type="scientific">Perkinsus marinus (strain ATCC 50983 / TXsc)</name>
    <dbReference type="NCBI Taxonomy" id="423536"/>
    <lineage>
        <taxon>Eukaryota</taxon>
        <taxon>Sar</taxon>
        <taxon>Alveolata</taxon>
        <taxon>Perkinsozoa</taxon>
        <taxon>Perkinsea</taxon>
        <taxon>Perkinsida</taxon>
        <taxon>Perkinsidae</taxon>
        <taxon>Perkinsus</taxon>
    </lineage>
</organism>
<feature type="compositionally biased region" description="Acidic residues" evidence="1">
    <location>
        <begin position="27"/>
        <end position="37"/>
    </location>
</feature>
<dbReference type="InParanoid" id="C5KHC1"/>
<dbReference type="EMBL" id="GG673069">
    <property type="protein sequence ID" value="EER15983.1"/>
    <property type="molecule type" value="Genomic_DNA"/>
</dbReference>
<proteinExistence type="predicted"/>
<gene>
    <name evidence="2" type="ORF">Pmar_PMAR003444</name>
</gene>
<dbReference type="SUPFAM" id="SSF52047">
    <property type="entry name" value="RNI-like"/>
    <property type="match status" value="1"/>
</dbReference>
<reference evidence="2 3" key="1">
    <citation type="submission" date="2008-07" db="EMBL/GenBank/DDBJ databases">
        <authorList>
            <person name="El-Sayed N."/>
            <person name="Caler E."/>
            <person name="Inman J."/>
            <person name="Amedeo P."/>
            <person name="Hass B."/>
            <person name="Wortman J."/>
        </authorList>
    </citation>
    <scope>NUCLEOTIDE SEQUENCE [LARGE SCALE GENOMIC DNA]</scope>
    <source>
        <strain evidence="3">ATCC 50983 / TXsc</strain>
    </source>
</reference>
<evidence type="ECO:0000313" key="2">
    <source>
        <dbReference type="EMBL" id="EER15983.1"/>
    </source>
</evidence>
<evidence type="ECO:0000313" key="3">
    <source>
        <dbReference type="Proteomes" id="UP000007800"/>
    </source>
</evidence>
<protein>
    <submittedName>
        <fullName evidence="2">Uncharacterized protein</fullName>
    </submittedName>
</protein>
<dbReference type="RefSeq" id="XP_002784187.1">
    <property type="nucleotide sequence ID" value="XM_002784141.1"/>
</dbReference>
<feature type="compositionally biased region" description="Basic and acidic residues" evidence="1">
    <location>
        <begin position="149"/>
        <end position="159"/>
    </location>
</feature>
<dbReference type="OMA" id="EDIKYHE"/>
<dbReference type="GeneID" id="9060895"/>
<evidence type="ECO:0000256" key="1">
    <source>
        <dbReference type="SAM" id="MobiDB-lite"/>
    </source>
</evidence>
<dbReference type="OrthoDB" id="440519at2759"/>
<dbReference type="AlphaFoldDB" id="C5KHC1"/>
<feature type="region of interest" description="Disordered" evidence="1">
    <location>
        <begin position="137"/>
        <end position="159"/>
    </location>
</feature>
<name>C5KHC1_PERM5</name>
<accession>C5KHC1</accession>
<keyword evidence="3" id="KW-1185">Reference proteome</keyword>
<feature type="region of interest" description="Disordered" evidence="1">
    <location>
        <begin position="1"/>
        <end position="40"/>
    </location>
</feature>
<dbReference type="Proteomes" id="UP000007800">
    <property type="component" value="Unassembled WGS sequence"/>
</dbReference>